<evidence type="ECO:0000313" key="3">
    <source>
        <dbReference type="RefSeq" id="XP_026548333.1"/>
    </source>
</evidence>
<evidence type="ECO:0000256" key="1">
    <source>
        <dbReference type="SAM" id="MobiDB-lite"/>
    </source>
</evidence>
<keyword evidence="2" id="KW-1185">Reference proteome</keyword>
<sequence>MSQSTALVEKRPEIQNADGATHGLPNDKVEDIDEEEDELEEEDDDSLTGKSQDETVSPTAEPQGGYEEEEEDEAASLTMSFNRAQRTPWTPG</sequence>
<gene>
    <name evidence="3" type="primary">LOC113430049</name>
</gene>
<dbReference type="AlphaFoldDB" id="A0A6J1W662"/>
<name>A0A6J1W662_9SAUR</name>
<organism evidence="2 3">
    <name type="scientific">Notechis scutatus</name>
    <name type="common">mainland tiger snake</name>
    <dbReference type="NCBI Taxonomy" id="8663"/>
    <lineage>
        <taxon>Eukaryota</taxon>
        <taxon>Metazoa</taxon>
        <taxon>Chordata</taxon>
        <taxon>Craniata</taxon>
        <taxon>Vertebrata</taxon>
        <taxon>Euteleostomi</taxon>
        <taxon>Lepidosauria</taxon>
        <taxon>Squamata</taxon>
        <taxon>Bifurcata</taxon>
        <taxon>Unidentata</taxon>
        <taxon>Episquamata</taxon>
        <taxon>Toxicofera</taxon>
        <taxon>Serpentes</taxon>
        <taxon>Colubroidea</taxon>
        <taxon>Elapidae</taxon>
        <taxon>Hydrophiinae</taxon>
        <taxon>Notechis</taxon>
    </lineage>
</organism>
<feature type="compositionally biased region" description="Acidic residues" evidence="1">
    <location>
        <begin position="30"/>
        <end position="46"/>
    </location>
</feature>
<reference evidence="3" key="1">
    <citation type="submission" date="2025-08" db="UniProtKB">
        <authorList>
            <consortium name="RefSeq"/>
        </authorList>
    </citation>
    <scope>IDENTIFICATION</scope>
</reference>
<proteinExistence type="predicted"/>
<accession>A0A6J1W662</accession>
<dbReference type="Proteomes" id="UP000504612">
    <property type="component" value="Unplaced"/>
</dbReference>
<protein>
    <submittedName>
        <fullName evidence="3">PR domain zinc finger protein 16-like isoform X1</fullName>
    </submittedName>
</protein>
<feature type="compositionally biased region" description="Polar residues" evidence="1">
    <location>
        <begin position="77"/>
        <end position="92"/>
    </location>
</feature>
<feature type="region of interest" description="Disordered" evidence="1">
    <location>
        <begin position="1"/>
        <end position="92"/>
    </location>
</feature>
<dbReference type="KEGG" id="nss:113430049"/>
<dbReference type="RefSeq" id="XP_026548333.1">
    <property type="nucleotide sequence ID" value="XM_026692548.1"/>
</dbReference>
<dbReference type="GeneID" id="113430049"/>
<evidence type="ECO:0000313" key="2">
    <source>
        <dbReference type="Proteomes" id="UP000504612"/>
    </source>
</evidence>
<feature type="compositionally biased region" description="Polar residues" evidence="1">
    <location>
        <begin position="48"/>
        <end position="60"/>
    </location>
</feature>